<organism evidence="8 9">
    <name type="scientific">Paradevosia shaoguanensis</name>
    <dbReference type="NCBI Taxonomy" id="1335043"/>
    <lineage>
        <taxon>Bacteria</taxon>
        <taxon>Pseudomonadati</taxon>
        <taxon>Pseudomonadota</taxon>
        <taxon>Alphaproteobacteria</taxon>
        <taxon>Hyphomicrobiales</taxon>
        <taxon>Devosiaceae</taxon>
        <taxon>Paradevosia</taxon>
    </lineage>
</organism>
<evidence type="ECO:0000256" key="3">
    <source>
        <dbReference type="ARBA" id="ARBA00022827"/>
    </source>
</evidence>
<dbReference type="InterPro" id="IPR028202">
    <property type="entry name" value="Reductase_C"/>
</dbReference>
<dbReference type="Pfam" id="PF14759">
    <property type="entry name" value="Reductase_C"/>
    <property type="match status" value="1"/>
</dbReference>
<dbReference type="EMBL" id="JALAZD010000001">
    <property type="protein sequence ID" value="MCI0125598.1"/>
    <property type="molecule type" value="Genomic_DNA"/>
</dbReference>
<evidence type="ECO:0000256" key="5">
    <source>
        <dbReference type="SAM" id="MobiDB-lite"/>
    </source>
</evidence>
<comment type="caution">
    <text evidence="8">The sequence shown here is derived from an EMBL/GenBank/DDBJ whole genome shotgun (WGS) entry which is preliminary data.</text>
</comment>
<protein>
    <submittedName>
        <fullName evidence="8">FAD-dependent oxidoreductase</fullName>
    </submittedName>
</protein>
<evidence type="ECO:0000256" key="1">
    <source>
        <dbReference type="ARBA" id="ARBA00001974"/>
    </source>
</evidence>
<gene>
    <name evidence="8" type="ORF">ML536_02030</name>
</gene>
<dbReference type="Gene3D" id="3.50.50.60">
    <property type="entry name" value="FAD/NAD(P)-binding domain"/>
    <property type="match status" value="2"/>
</dbReference>
<dbReference type="Gene3D" id="3.30.390.30">
    <property type="match status" value="1"/>
</dbReference>
<dbReference type="InterPro" id="IPR023753">
    <property type="entry name" value="FAD/NAD-binding_dom"/>
</dbReference>
<evidence type="ECO:0000256" key="2">
    <source>
        <dbReference type="ARBA" id="ARBA00022630"/>
    </source>
</evidence>
<feature type="domain" description="FAD/NAD(P)-binding" evidence="6">
    <location>
        <begin position="8"/>
        <end position="304"/>
    </location>
</feature>
<feature type="domain" description="Reductase C-terminal" evidence="7">
    <location>
        <begin position="323"/>
        <end position="404"/>
    </location>
</feature>
<keyword evidence="9" id="KW-1185">Reference proteome</keyword>
<dbReference type="SUPFAM" id="SSF51905">
    <property type="entry name" value="FAD/NAD(P)-binding domain"/>
    <property type="match status" value="2"/>
</dbReference>
<evidence type="ECO:0000259" key="7">
    <source>
        <dbReference type="Pfam" id="PF14759"/>
    </source>
</evidence>
<dbReference type="PRINTS" id="PR00411">
    <property type="entry name" value="PNDRDTASEI"/>
</dbReference>
<sequence>MAAQQGPVVIVGAGQAGGWVALTVRSLQPDRPVILIGDEDHPPYERPPLSKDVLSGKATPESTYLKPLAHYAESGIDLRLGSRVAAIAPDDRTVTLSTGERLGYGQLVLATGMSPRPLVIPGADHPRVRTLRSMQDLAPIRQLLAPGHKVVCIGAGFIGLEIAAVAARSGCAVTVLEAAPAALGRVVSPEVSAALVRRHEQNGVAFRFGASVISIQDKSGMAEIELAGGDSLAADLVIVGIGGMPNCQLAEAAGIDCDNGISVDAEGRTSEPSIYAAGDVCRQFSLALGRTIRLESWQNAQNQAIAVGKHIAGVPEPYADLPWFWTDQYDDNFQIIGAPERWDRVVWRGMPDDDKFTAIYLDNGRVVAGNTLNNARDIRPLRQMIIDQAVVDPAVLQDTETALIKIQKLQAAI</sequence>
<dbReference type="Pfam" id="PF07992">
    <property type="entry name" value="Pyr_redox_2"/>
    <property type="match status" value="1"/>
</dbReference>
<dbReference type="GO" id="GO:0016651">
    <property type="term" value="F:oxidoreductase activity, acting on NAD(P)H"/>
    <property type="evidence" value="ECO:0007669"/>
    <property type="project" value="TreeGrafter"/>
</dbReference>
<dbReference type="PRINTS" id="PR00368">
    <property type="entry name" value="FADPNR"/>
</dbReference>
<evidence type="ECO:0000259" key="6">
    <source>
        <dbReference type="Pfam" id="PF07992"/>
    </source>
</evidence>
<proteinExistence type="predicted"/>
<dbReference type="SUPFAM" id="SSF55424">
    <property type="entry name" value="FAD/NAD-linked reductases, dimerisation (C-terminal) domain"/>
    <property type="match status" value="1"/>
</dbReference>
<keyword evidence="2" id="KW-0285">Flavoprotein</keyword>
<name>A0AA41QK31_9HYPH</name>
<reference evidence="8" key="1">
    <citation type="submission" date="2022-03" db="EMBL/GenBank/DDBJ databases">
        <title>The complete genome sequence of a Methyloterrigena soli.</title>
        <authorList>
            <person name="Zi Z."/>
        </authorList>
    </citation>
    <scope>NUCLEOTIDE SEQUENCE</scope>
    <source>
        <strain evidence="8">M48</strain>
    </source>
</reference>
<evidence type="ECO:0000313" key="9">
    <source>
        <dbReference type="Proteomes" id="UP001156140"/>
    </source>
</evidence>
<dbReference type="GO" id="GO:0005737">
    <property type="term" value="C:cytoplasm"/>
    <property type="evidence" value="ECO:0007669"/>
    <property type="project" value="TreeGrafter"/>
</dbReference>
<feature type="region of interest" description="Disordered" evidence="5">
    <location>
        <begin position="37"/>
        <end position="56"/>
    </location>
</feature>
<evidence type="ECO:0000256" key="4">
    <source>
        <dbReference type="ARBA" id="ARBA00023002"/>
    </source>
</evidence>
<dbReference type="RefSeq" id="WP_281734782.1">
    <property type="nucleotide sequence ID" value="NZ_JAKETQ010000001.1"/>
</dbReference>
<keyword evidence="3" id="KW-0274">FAD</keyword>
<dbReference type="PANTHER" id="PTHR43557:SF2">
    <property type="entry name" value="RIESKE DOMAIN-CONTAINING PROTEIN-RELATED"/>
    <property type="match status" value="1"/>
</dbReference>
<dbReference type="InterPro" id="IPR050446">
    <property type="entry name" value="FAD-oxidoreductase/Apoptosis"/>
</dbReference>
<keyword evidence="4" id="KW-0560">Oxidoreductase</keyword>
<dbReference type="AlphaFoldDB" id="A0AA41QK31"/>
<dbReference type="PANTHER" id="PTHR43557">
    <property type="entry name" value="APOPTOSIS-INDUCING FACTOR 1"/>
    <property type="match status" value="1"/>
</dbReference>
<dbReference type="InterPro" id="IPR036188">
    <property type="entry name" value="FAD/NAD-bd_sf"/>
</dbReference>
<evidence type="ECO:0000313" key="8">
    <source>
        <dbReference type="EMBL" id="MCI0125598.1"/>
    </source>
</evidence>
<dbReference type="Proteomes" id="UP001156140">
    <property type="component" value="Unassembled WGS sequence"/>
</dbReference>
<comment type="cofactor">
    <cofactor evidence="1">
        <name>FAD</name>
        <dbReference type="ChEBI" id="CHEBI:57692"/>
    </cofactor>
</comment>
<accession>A0AA41QK31</accession>
<dbReference type="InterPro" id="IPR016156">
    <property type="entry name" value="FAD/NAD-linked_Rdtase_dimer_sf"/>
</dbReference>